<comment type="caution">
    <text evidence="2">The sequence shown here is derived from an EMBL/GenBank/DDBJ whole genome shotgun (WGS) entry which is preliminary data.</text>
</comment>
<evidence type="ECO:0000313" key="2">
    <source>
        <dbReference type="EMBL" id="KAK4445770.1"/>
    </source>
</evidence>
<accession>A0AAV9GCZ2</accession>
<evidence type="ECO:0000313" key="3">
    <source>
        <dbReference type="Proteomes" id="UP001321760"/>
    </source>
</evidence>
<reference evidence="2" key="1">
    <citation type="journal article" date="2023" name="Mol. Phylogenet. Evol.">
        <title>Genome-scale phylogeny and comparative genomics of the fungal order Sordariales.</title>
        <authorList>
            <person name="Hensen N."/>
            <person name="Bonometti L."/>
            <person name="Westerberg I."/>
            <person name="Brannstrom I.O."/>
            <person name="Guillou S."/>
            <person name="Cros-Aarteil S."/>
            <person name="Calhoun S."/>
            <person name="Haridas S."/>
            <person name="Kuo A."/>
            <person name="Mondo S."/>
            <person name="Pangilinan J."/>
            <person name="Riley R."/>
            <person name="LaButti K."/>
            <person name="Andreopoulos B."/>
            <person name="Lipzen A."/>
            <person name="Chen C."/>
            <person name="Yan M."/>
            <person name="Daum C."/>
            <person name="Ng V."/>
            <person name="Clum A."/>
            <person name="Steindorff A."/>
            <person name="Ohm R.A."/>
            <person name="Martin F."/>
            <person name="Silar P."/>
            <person name="Natvig D.O."/>
            <person name="Lalanne C."/>
            <person name="Gautier V."/>
            <person name="Ament-Velasquez S.L."/>
            <person name="Kruys A."/>
            <person name="Hutchinson M.I."/>
            <person name="Powell A.J."/>
            <person name="Barry K."/>
            <person name="Miller A.N."/>
            <person name="Grigoriev I.V."/>
            <person name="Debuchy R."/>
            <person name="Gladieux P."/>
            <person name="Hiltunen Thoren M."/>
            <person name="Johannesson H."/>
        </authorList>
    </citation>
    <scope>NUCLEOTIDE SEQUENCE</scope>
    <source>
        <strain evidence="2">PSN243</strain>
    </source>
</reference>
<gene>
    <name evidence="2" type="ORF">QBC34DRAFT_412648</name>
</gene>
<feature type="domain" description="Protein NO VEIN C-terminal" evidence="1">
    <location>
        <begin position="17"/>
        <end position="69"/>
    </location>
</feature>
<evidence type="ECO:0000259" key="1">
    <source>
        <dbReference type="Pfam" id="PF13020"/>
    </source>
</evidence>
<name>A0AAV9GCZ2_9PEZI</name>
<dbReference type="Proteomes" id="UP001321760">
    <property type="component" value="Unassembled WGS sequence"/>
</dbReference>
<sequence>MDKGYLAADLWTDRRPRYYIEVKATTNASCSARFFISKAQYRLMQENTNENGNRASVYMIFRVFNLEAEDVGLRVLVDPESLRTRDQLSFTVESWSVVTAD</sequence>
<proteinExistence type="predicted"/>
<keyword evidence="3" id="KW-1185">Reference proteome</keyword>
<dbReference type="EMBL" id="MU865962">
    <property type="protein sequence ID" value="KAK4445770.1"/>
    <property type="molecule type" value="Genomic_DNA"/>
</dbReference>
<dbReference type="AlphaFoldDB" id="A0AAV9GCZ2"/>
<dbReference type="InterPro" id="IPR024975">
    <property type="entry name" value="NOV_C"/>
</dbReference>
<reference evidence="2" key="2">
    <citation type="submission" date="2023-05" db="EMBL/GenBank/DDBJ databases">
        <authorList>
            <consortium name="Lawrence Berkeley National Laboratory"/>
            <person name="Steindorff A."/>
            <person name="Hensen N."/>
            <person name="Bonometti L."/>
            <person name="Westerberg I."/>
            <person name="Brannstrom I.O."/>
            <person name="Guillou S."/>
            <person name="Cros-Aarteil S."/>
            <person name="Calhoun S."/>
            <person name="Haridas S."/>
            <person name="Kuo A."/>
            <person name="Mondo S."/>
            <person name="Pangilinan J."/>
            <person name="Riley R."/>
            <person name="Labutti K."/>
            <person name="Andreopoulos B."/>
            <person name="Lipzen A."/>
            <person name="Chen C."/>
            <person name="Yanf M."/>
            <person name="Daum C."/>
            <person name="Ng V."/>
            <person name="Clum A."/>
            <person name="Ohm R."/>
            <person name="Martin F."/>
            <person name="Silar P."/>
            <person name="Natvig D."/>
            <person name="Lalanne C."/>
            <person name="Gautier V."/>
            <person name="Ament-Velasquez S.L."/>
            <person name="Kruys A."/>
            <person name="Hutchinson M.I."/>
            <person name="Powell A.J."/>
            <person name="Barry K."/>
            <person name="Miller A.N."/>
            <person name="Grigoriev I.V."/>
            <person name="Debuchy R."/>
            <person name="Gladieux P."/>
            <person name="Thoren M.H."/>
            <person name="Johannesson H."/>
        </authorList>
    </citation>
    <scope>NUCLEOTIDE SEQUENCE</scope>
    <source>
        <strain evidence="2">PSN243</strain>
    </source>
</reference>
<organism evidence="2 3">
    <name type="scientific">Podospora aff. communis PSN243</name>
    <dbReference type="NCBI Taxonomy" id="3040156"/>
    <lineage>
        <taxon>Eukaryota</taxon>
        <taxon>Fungi</taxon>
        <taxon>Dikarya</taxon>
        <taxon>Ascomycota</taxon>
        <taxon>Pezizomycotina</taxon>
        <taxon>Sordariomycetes</taxon>
        <taxon>Sordariomycetidae</taxon>
        <taxon>Sordariales</taxon>
        <taxon>Podosporaceae</taxon>
        <taxon>Podospora</taxon>
    </lineage>
</organism>
<dbReference type="Pfam" id="PF13020">
    <property type="entry name" value="NOV_C"/>
    <property type="match status" value="1"/>
</dbReference>
<protein>
    <recommendedName>
        <fullName evidence="1">Protein NO VEIN C-terminal domain-containing protein</fullName>
    </recommendedName>
</protein>